<name>X1QBZ1_9ZZZZ</name>
<dbReference type="InterPro" id="IPR011050">
    <property type="entry name" value="Pectin_lyase_fold/virulence"/>
</dbReference>
<accession>X1QBZ1</accession>
<organism evidence="1">
    <name type="scientific">marine sediment metagenome</name>
    <dbReference type="NCBI Taxonomy" id="412755"/>
    <lineage>
        <taxon>unclassified sequences</taxon>
        <taxon>metagenomes</taxon>
        <taxon>ecological metagenomes</taxon>
    </lineage>
</organism>
<dbReference type="Gene3D" id="2.160.20.10">
    <property type="entry name" value="Single-stranded right-handed beta-helix, Pectin lyase-like"/>
    <property type="match status" value="1"/>
</dbReference>
<dbReference type="EMBL" id="BARV01041193">
    <property type="protein sequence ID" value="GAI48520.1"/>
    <property type="molecule type" value="Genomic_DNA"/>
</dbReference>
<protein>
    <recommendedName>
        <fullName evidence="2">Right handed beta helix domain-containing protein</fullName>
    </recommendedName>
</protein>
<proteinExistence type="predicted"/>
<dbReference type="SUPFAM" id="SSF51126">
    <property type="entry name" value="Pectin lyase-like"/>
    <property type="match status" value="1"/>
</dbReference>
<evidence type="ECO:0008006" key="2">
    <source>
        <dbReference type="Google" id="ProtNLM"/>
    </source>
</evidence>
<feature type="non-terminal residue" evidence="1">
    <location>
        <position position="1"/>
    </location>
</feature>
<gene>
    <name evidence="1" type="ORF">S06H3_62461</name>
</gene>
<dbReference type="InterPro" id="IPR012334">
    <property type="entry name" value="Pectin_lyas_fold"/>
</dbReference>
<dbReference type="AlphaFoldDB" id="X1QBZ1"/>
<feature type="non-terminal residue" evidence="1">
    <location>
        <position position="152"/>
    </location>
</feature>
<comment type="caution">
    <text evidence="1">The sequence shown here is derived from an EMBL/GenBank/DDBJ whole genome shotgun (WGS) entry which is preliminary data.</text>
</comment>
<sequence>NIFEGGEGIGINNTINISSSVDVSFNWWGHESGPGGVGPGHGEGVSDNVTFARFYHDDGFEVFHDVYCDGTHYESIQAALDVASAGDTITVGNGTYYGNLTIDTANLTIKSNDSAETIINGTIDVAISGLTMINNTFEGLGNNSLTTAIEIL</sequence>
<reference evidence="1" key="1">
    <citation type="journal article" date="2014" name="Front. Microbiol.">
        <title>High frequency of phylogenetically diverse reductive dehalogenase-homologous genes in deep subseafloor sedimentary metagenomes.</title>
        <authorList>
            <person name="Kawai M."/>
            <person name="Futagami T."/>
            <person name="Toyoda A."/>
            <person name="Takaki Y."/>
            <person name="Nishi S."/>
            <person name="Hori S."/>
            <person name="Arai W."/>
            <person name="Tsubouchi T."/>
            <person name="Morono Y."/>
            <person name="Uchiyama I."/>
            <person name="Ito T."/>
            <person name="Fujiyama A."/>
            <person name="Inagaki F."/>
            <person name="Takami H."/>
        </authorList>
    </citation>
    <scope>NUCLEOTIDE SEQUENCE</scope>
    <source>
        <strain evidence="1">Expedition CK06-06</strain>
    </source>
</reference>
<evidence type="ECO:0000313" key="1">
    <source>
        <dbReference type="EMBL" id="GAI48520.1"/>
    </source>
</evidence>